<evidence type="ECO:0000256" key="5">
    <source>
        <dbReference type="ARBA" id="ARBA00022989"/>
    </source>
</evidence>
<evidence type="ECO:0000313" key="8">
    <source>
        <dbReference type="EMBL" id="MCL6270989.1"/>
    </source>
</evidence>
<feature type="transmembrane region" description="Helical" evidence="7">
    <location>
        <begin position="224"/>
        <end position="244"/>
    </location>
</feature>
<feature type="transmembrane region" description="Helical" evidence="7">
    <location>
        <begin position="281"/>
        <end position="300"/>
    </location>
</feature>
<feature type="transmembrane region" description="Helical" evidence="7">
    <location>
        <begin position="103"/>
        <end position="124"/>
    </location>
</feature>
<dbReference type="Pfam" id="PF02653">
    <property type="entry name" value="BPD_transp_2"/>
    <property type="match status" value="1"/>
</dbReference>
<evidence type="ECO:0000256" key="6">
    <source>
        <dbReference type="ARBA" id="ARBA00023136"/>
    </source>
</evidence>
<keyword evidence="4 7" id="KW-0812">Transmembrane</keyword>
<evidence type="ECO:0000256" key="3">
    <source>
        <dbReference type="ARBA" id="ARBA00022475"/>
    </source>
</evidence>
<feature type="transmembrane region" description="Helical" evidence="7">
    <location>
        <begin position="64"/>
        <end position="97"/>
    </location>
</feature>
<protein>
    <submittedName>
        <fullName evidence="8">ABC transporter permease</fullName>
    </submittedName>
</protein>
<dbReference type="CDD" id="cd06579">
    <property type="entry name" value="TM_PBP1_transp_AraH_like"/>
    <property type="match status" value="1"/>
</dbReference>
<evidence type="ECO:0000256" key="4">
    <source>
        <dbReference type="ARBA" id="ARBA00022692"/>
    </source>
</evidence>
<evidence type="ECO:0000256" key="2">
    <source>
        <dbReference type="ARBA" id="ARBA00007942"/>
    </source>
</evidence>
<comment type="subcellular location">
    <subcellularLocation>
        <location evidence="1">Cell inner membrane</location>
        <topology evidence="1">Multi-pass membrane protein</topology>
    </subcellularLocation>
</comment>
<evidence type="ECO:0000256" key="1">
    <source>
        <dbReference type="ARBA" id="ARBA00004429"/>
    </source>
</evidence>
<reference evidence="8 9" key="1">
    <citation type="submission" date="2022-05" db="EMBL/GenBank/DDBJ databases">
        <authorList>
            <person name="Park J.-S."/>
        </authorList>
    </citation>
    <scope>NUCLEOTIDE SEQUENCE [LARGE SCALE GENOMIC DNA]</scope>
    <source>
        <strain evidence="8 9">2012CJ34-2</strain>
    </source>
</reference>
<dbReference type="InterPro" id="IPR001851">
    <property type="entry name" value="ABC_transp_permease"/>
</dbReference>
<feature type="transmembrane region" description="Helical" evidence="7">
    <location>
        <begin position="250"/>
        <end position="269"/>
    </location>
</feature>
<keyword evidence="6 7" id="KW-0472">Membrane</keyword>
<dbReference type="PANTHER" id="PTHR32196">
    <property type="entry name" value="ABC TRANSPORTER PERMEASE PROTEIN YPHD-RELATED-RELATED"/>
    <property type="match status" value="1"/>
</dbReference>
<gene>
    <name evidence="8" type="ORF">M3P05_13745</name>
</gene>
<feature type="transmembrane region" description="Helical" evidence="7">
    <location>
        <begin position="131"/>
        <end position="151"/>
    </location>
</feature>
<dbReference type="RefSeq" id="WP_249700300.1">
    <property type="nucleotide sequence ID" value="NZ_JAMFLX010000018.1"/>
</dbReference>
<evidence type="ECO:0000256" key="7">
    <source>
        <dbReference type="SAM" id="Phobius"/>
    </source>
</evidence>
<feature type="transmembrane region" description="Helical" evidence="7">
    <location>
        <begin position="177"/>
        <end position="195"/>
    </location>
</feature>
<keyword evidence="9" id="KW-1185">Reference proteome</keyword>
<keyword evidence="3" id="KW-1003">Cell membrane</keyword>
<sequence length="328" mass="34553">MRLTSDAIMVQQKAKGEALKRFFSNHPYLISFAVLAVIATIINPDYLTYTSLSTLLKQSAIKGVIALGMTLVIISGNIDLSVGAIVALVSGLGVVVFNTTESIVVTLLFCSLFGSILGWINGMFITKGRIAAFIVTLATMSAYRSIIVQIGQGGPFNVDMNVLSAITTVVNGRTLGVPHLALIFVFLAVAMHLLMSQTKFGRYVYAVGSNEEAARLTGINVHRVKIITFCIIGALSGISAFLLIGRLTSITAVNAGIFFELDAIAAVAIGGAAMSGGRGRIAGTFLGAIMLQMIEGILIAAAIPPFLNGLVKGIIILLAVLFQNKKSD</sequence>
<comment type="similarity">
    <text evidence="2">Belongs to the binding-protein-dependent transport system permease family. AraH/RbsC subfamily.</text>
</comment>
<keyword evidence="5 7" id="KW-1133">Transmembrane helix</keyword>
<dbReference type="Proteomes" id="UP001203338">
    <property type="component" value="Unassembled WGS sequence"/>
</dbReference>
<accession>A0ABT0PI12</accession>
<evidence type="ECO:0000313" key="9">
    <source>
        <dbReference type="Proteomes" id="UP001203338"/>
    </source>
</evidence>
<name>A0ABT0PI12_9GAMM</name>
<dbReference type="PANTHER" id="PTHR32196:SF72">
    <property type="entry name" value="RIBOSE IMPORT PERMEASE PROTEIN RBSC"/>
    <property type="match status" value="1"/>
</dbReference>
<comment type="caution">
    <text evidence="8">The sequence shown here is derived from an EMBL/GenBank/DDBJ whole genome shotgun (WGS) entry which is preliminary data.</text>
</comment>
<organism evidence="8 9">
    <name type="scientific">Parendozoicomonas callyspongiae</name>
    <dbReference type="NCBI Taxonomy" id="2942213"/>
    <lineage>
        <taxon>Bacteria</taxon>
        <taxon>Pseudomonadati</taxon>
        <taxon>Pseudomonadota</taxon>
        <taxon>Gammaproteobacteria</taxon>
        <taxon>Oceanospirillales</taxon>
        <taxon>Endozoicomonadaceae</taxon>
        <taxon>Parendozoicomonas</taxon>
    </lineage>
</organism>
<feature type="transmembrane region" description="Helical" evidence="7">
    <location>
        <begin position="28"/>
        <end position="52"/>
    </location>
</feature>
<dbReference type="EMBL" id="JAMFLX010000018">
    <property type="protein sequence ID" value="MCL6270989.1"/>
    <property type="molecule type" value="Genomic_DNA"/>
</dbReference>
<proteinExistence type="inferred from homology"/>